<dbReference type="GO" id="GO:0016301">
    <property type="term" value="F:kinase activity"/>
    <property type="evidence" value="ECO:0007669"/>
    <property type="project" value="UniProtKB-KW"/>
</dbReference>
<evidence type="ECO:0000259" key="7">
    <source>
        <dbReference type="Pfam" id="PF02782"/>
    </source>
</evidence>
<dbReference type="Pfam" id="PF02782">
    <property type="entry name" value="FGGY_C"/>
    <property type="match status" value="1"/>
</dbReference>
<dbReference type="EMBL" id="BMMS01000022">
    <property type="protein sequence ID" value="GGO93996.1"/>
    <property type="molecule type" value="Genomic_DNA"/>
</dbReference>
<keyword evidence="9" id="KW-1185">Reference proteome</keyword>
<feature type="region of interest" description="Disordered" evidence="5">
    <location>
        <begin position="33"/>
        <end position="53"/>
    </location>
</feature>
<dbReference type="InterPro" id="IPR043129">
    <property type="entry name" value="ATPase_NBD"/>
</dbReference>
<reference evidence="8" key="2">
    <citation type="submission" date="2020-09" db="EMBL/GenBank/DDBJ databases">
        <authorList>
            <person name="Sun Q."/>
            <person name="Zhou Y."/>
        </authorList>
    </citation>
    <scope>NUCLEOTIDE SEQUENCE</scope>
    <source>
        <strain evidence="8">CGMCC 4.7201</strain>
    </source>
</reference>
<gene>
    <name evidence="8" type="ORF">GCM10012280_47780</name>
</gene>
<evidence type="ECO:0000313" key="9">
    <source>
        <dbReference type="Proteomes" id="UP000641932"/>
    </source>
</evidence>
<keyword evidence="3" id="KW-0808">Transferase</keyword>
<dbReference type="InterPro" id="IPR000577">
    <property type="entry name" value="Carb_kinase_FGGY"/>
</dbReference>
<evidence type="ECO:0000256" key="1">
    <source>
        <dbReference type="ARBA" id="ARBA00009156"/>
    </source>
</evidence>
<feature type="domain" description="Carbohydrate kinase FGGY N-terminal" evidence="6">
    <location>
        <begin position="11"/>
        <end position="249"/>
    </location>
</feature>
<name>A0A917ZT78_9ACTN</name>
<reference evidence="8" key="1">
    <citation type="journal article" date="2014" name="Int. J. Syst. Evol. Microbiol.">
        <title>Complete genome sequence of Corynebacterium casei LMG S-19264T (=DSM 44701T), isolated from a smear-ripened cheese.</title>
        <authorList>
            <consortium name="US DOE Joint Genome Institute (JGI-PGF)"/>
            <person name="Walter F."/>
            <person name="Albersmeier A."/>
            <person name="Kalinowski J."/>
            <person name="Ruckert C."/>
        </authorList>
    </citation>
    <scope>NUCLEOTIDE SEQUENCE</scope>
    <source>
        <strain evidence="8">CGMCC 4.7201</strain>
    </source>
</reference>
<dbReference type="CDD" id="cd07783">
    <property type="entry name" value="ASKHA_NBD_FGGY_SePSK_AtXK1-like"/>
    <property type="match status" value="1"/>
</dbReference>
<evidence type="ECO:0000256" key="5">
    <source>
        <dbReference type="SAM" id="MobiDB-lite"/>
    </source>
</evidence>
<dbReference type="PANTHER" id="PTHR43095:SF5">
    <property type="entry name" value="XYLULOSE KINASE"/>
    <property type="match status" value="1"/>
</dbReference>
<dbReference type="RefSeq" id="WP_189133845.1">
    <property type="nucleotide sequence ID" value="NZ_BMMS01000022.1"/>
</dbReference>
<feature type="compositionally biased region" description="Polar residues" evidence="5">
    <location>
        <begin position="33"/>
        <end position="42"/>
    </location>
</feature>
<evidence type="ECO:0000259" key="6">
    <source>
        <dbReference type="Pfam" id="PF00370"/>
    </source>
</evidence>
<proteinExistence type="inferred from homology"/>
<dbReference type="PANTHER" id="PTHR43095">
    <property type="entry name" value="SUGAR KINASE"/>
    <property type="match status" value="1"/>
</dbReference>
<protein>
    <submittedName>
        <fullName evidence="8">Carbohydrate kinase</fullName>
    </submittedName>
</protein>
<keyword evidence="4 8" id="KW-0418">Kinase</keyword>
<comment type="caution">
    <text evidence="8">The sequence shown here is derived from an EMBL/GenBank/DDBJ whole genome shotgun (WGS) entry which is preliminary data.</text>
</comment>
<evidence type="ECO:0000256" key="2">
    <source>
        <dbReference type="ARBA" id="ARBA00022629"/>
    </source>
</evidence>
<dbReference type="Pfam" id="PF00370">
    <property type="entry name" value="FGGY_N"/>
    <property type="match status" value="1"/>
</dbReference>
<dbReference type="Gene3D" id="3.30.420.40">
    <property type="match status" value="2"/>
</dbReference>
<dbReference type="InterPro" id="IPR018484">
    <property type="entry name" value="FGGY_N"/>
</dbReference>
<dbReference type="GO" id="GO:0042732">
    <property type="term" value="P:D-xylose metabolic process"/>
    <property type="evidence" value="ECO:0007669"/>
    <property type="project" value="UniProtKB-KW"/>
</dbReference>
<accession>A0A917ZT78</accession>
<feature type="domain" description="Carbohydrate kinase FGGY C-terminal" evidence="7">
    <location>
        <begin position="312"/>
        <end position="433"/>
    </location>
</feature>
<organism evidence="8 9">
    <name type="scientific">Wenjunlia tyrosinilytica</name>
    <dbReference type="NCBI Taxonomy" id="1544741"/>
    <lineage>
        <taxon>Bacteria</taxon>
        <taxon>Bacillati</taxon>
        <taxon>Actinomycetota</taxon>
        <taxon>Actinomycetes</taxon>
        <taxon>Kitasatosporales</taxon>
        <taxon>Streptomycetaceae</taxon>
        <taxon>Wenjunlia</taxon>
    </lineage>
</organism>
<evidence type="ECO:0000313" key="8">
    <source>
        <dbReference type="EMBL" id="GGO93996.1"/>
    </source>
</evidence>
<dbReference type="InterPro" id="IPR018485">
    <property type="entry name" value="FGGY_C"/>
</dbReference>
<sequence length="495" mass="52168">MSDGVSLPGDVWLGIDLGTQSVRVLAVTASGQVAGQGSQPLTSHRDGPRHEQDPRQWWTAFQAAARHALSGIAPASVKGAAVCATSGTVLLADRTGQPLTPALMYDDARAAEQSRRVNEAGAALWERLGYRTQPSWALPKLMWLLANGPVLPPGARLLHQADCLTRQLTGHDTAADWSHALKTGYDPDHGTWPTEVLEAVGVPLVLLPEVVPPGSVLGTVSGAAAEATGVPAGTAVVAGMTDGCAAQIGAGALEVGAWNSVLGTTLVLKGVTAHRPRDPLGVLYCHRAPEGTWLPGGASSVGAGAVSQAFTGRDLAELDARARAHEPADAVSYPLVSRGERFPFVAPQAEAFTLGRPRDDAERHACLLQGVAFAERLCFDYLDLLGAPTGGPLTLTGGGSRSPYWCQLRADVLGRPVSVPENAEAALGMAILARSRGRDLADTARSMVRLREVLDPRPELTPRLLEAHLRLVTELEARGWLPKALAQHSRERSRP</sequence>
<dbReference type="AlphaFoldDB" id="A0A917ZT78"/>
<dbReference type="InterPro" id="IPR050406">
    <property type="entry name" value="FGGY_Carb_Kinase"/>
</dbReference>
<dbReference type="SUPFAM" id="SSF53067">
    <property type="entry name" value="Actin-like ATPase domain"/>
    <property type="match status" value="2"/>
</dbReference>
<keyword evidence="2" id="KW-0859">Xylose metabolism</keyword>
<feature type="compositionally biased region" description="Basic and acidic residues" evidence="5">
    <location>
        <begin position="43"/>
        <end position="53"/>
    </location>
</feature>
<dbReference type="PIRSF" id="PIRSF000538">
    <property type="entry name" value="GlpK"/>
    <property type="match status" value="1"/>
</dbReference>
<evidence type="ECO:0000256" key="4">
    <source>
        <dbReference type="ARBA" id="ARBA00022777"/>
    </source>
</evidence>
<comment type="similarity">
    <text evidence="1">Belongs to the FGGY kinase family.</text>
</comment>
<evidence type="ECO:0000256" key="3">
    <source>
        <dbReference type="ARBA" id="ARBA00022679"/>
    </source>
</evidence>
<dbReference type="Proteomes" id="UP000641932">
    <property type="component" value="Unassembled WGS sequence"/>
</dbReference>
<keyword evidence="2" id="KW-0119">Carbohydrate metabolism</keyword>